<keyword evidence="1" id="KW-0472">Membrane</keyword>
<protein>
    <submittedName>
        <fullName evidence="3">Unannotated protein</fullName>
    </submittedName>
</protein>
<evidence type="ECO:0000256" key="1">
    <source>
        <dbReference type="SAM" id="Phobius"/>
    </source>
</evidence>
<feature type="transmembrane region" description="Helical" evidence="1">
    <location>
        <begin position="15"/>
        <end position="37"/>
    </location>
</feature>
<evidence type="ECO:0000313" key="3">
    <source>
        <dbReference type="EMBL" id="CAB5068215.1"/>
    </source>
</evidence>
<sequence length="165" mass="18036">MPRKKFLPASFNVPALLASVGIAFGIVLVVTGLNVAVTGRDALNLPEQIEKLSPANNEKVLRQSEIMIDFVAGFEAVLIIDGVEIPTTRLDELSENGKQPKPGEQVEIPPTAIYDPGNYTLSYLPQEGGPITELKQGDHQATVLFWKAPNTREKATSYSWKFSVD</sequence>
<organism evidence="3">
    <name type="scientific">freshwater metagenome</name>
    <dbReference type="NCBI Taxonomy" id="449393"/>
    <lineage>
        <taxon>unclassified sequences</taxon>
        <taxon>metagenomes</taxon>
        <taxon>ecological metagenomes</taxon>
    </lineage>
</organism>
<dbReference type="AlphaFoldDB" id="A0A6J7UQL1"/>
<proteinExistence type="predicted"/>
<keyword evidence="1" id="KW-1133">Transmembrane helix</keyword>
<reference evidence="3" key="1">
    <citation type="submission" date="2020-05" db="EMBL/GenBank/DDBJ databases">
        <authorList>
            <person name="Chiriac C."/>
            <person name="Salcher M."/>
            <person name="Ghai R."/>
            <person name="Kavagutti S V."/>
        </authorList>
    </citation>
    <scope>NUCLEOTIDE SEQUENCE</scope>
</reference>
<dbReference type="EMBL" id="CAFBPN010000115">
    <property type="protein sequence ID" value="CAB5029611.1"/>
    <property type="molecule type" value="Genomic_DNA"/>
</dbReference>
<dbReference type="EMBL" id="CAFBQU010000087">
    <property type="protein sequence ID" value="CAB5068215.1"/>
    <property type="molecule type" value="Genomic_DNA"/>
</dbReference>
<evidence type="ECO:0000313" key="2">
    <source>
        <dbReference type="EMBL" id="CAB5029611.1"/>
    </source>
</evidence>
<gene>
    <name evidence="2" type="ORF">UFOPK4098_01417</name>
    <name evidence="3" type="ORF">UFOPK4347_01718</name>
</gene>
<keyword evidence="1" id="KW-0812">Transmembrane</keyword>
<name>A0A6J7UQL1_9ZZZZ</name>
<accession>A0A6J7UQL1</accession>